<dbReference type="EMBL" id="PYDT01000004">
    <property type="protein sequence ID" value="THU64420.1"/>
    <property type="molecule type" value="Genomic_DNA"/>
</dbReference>
<comment type="caution">
    <text evidence="2">The sequence shown here is derived from an EMBL/GenBank/DDBJ whole genome shotgun (WGS) entry which is preliminary data.</text>
</comment>
<dbReference type="AlphaFoldDB" id="A0A4S8JQV4"/>
<proteinExistence type="predicted"/>
<evidence type="ECO:0000313" key="2">
    <source>
        <dbReference type="EMBL" id="THU64420.1"/>
    </source>
</evidence>
<keyword evidence="1" id="KW-0472">Membrane</keyword>
<evidence type="ECO:0000256" key="1">
    <source>
        <dbReference type="SAM" id="Phobius"/>
    </source>
</evidence>
<feature type="transmembrane region" description="Helical" evidence="1">
    <location>
        <begin position="306"/>
        <end position="324"/>
    </location>
</feature>
<organism evidence="2 3">
    <name type="scientific">Musa balbisiana</name>
    <name type="common">Banana</name>
    <dbReference type="NCBI Taxonomy" id="52838"/>
    <lineage>
        <taxon>Eukaryota</taxon>
        <taxon>Viridiplantae</taxon>
        <taxon>Streptophyta</taxon>
        <taxon>Embryophyta</taxon>
        <taxon>Tracheophyta</taxon>
        <taxon>Spermatophyta</taxon>
        <taxon>Magnoliopsida</taxon>
        <taxon>Liliopsida</taxon>
        <taxon>Zingiberales</taxon>
        <taxon>Musaceae</taxon>
        <taxon>Musa</taxon>
    </lineage>
</organism>
<reference evidence="2 3" key="1">
    <citation type="journal article" date="2019" name="Nat. Plants">
        <title>Genome sequencing of Musa balbisiana reveals subgenome evolution and function divergence in polyploid bananas.</title>
        <authorList>
            <person name="Yao X."/>
        </authorList>
    </citation>
    <scope>NUCLEOTIDE SEQUENCE [LARGE SCALE GENOMIC DNA]</scope>
    <source>
        <strain evidence="3">cv. DH-PKW</strain>
        <tissue evidence="2">Leaves</tissue>
    </source>
</reference>
<protein>
    <submittedName>
        <fullName evidence="2">Uncharacterized protein</fullName>
    </submittedName>
</protein>
<keyword evidence="1" id="KW-0812">Transmembrane</keyword>
<keyword evidence="3" id="KW-1185">Reference proteome</keyword>
<accession>A0A4S8JQV4</accession>
<gene>
    <name evidence="2" type="ORF">C4D60_Mb01t26270</name>
</gene>
<evidence type="ECO:0000313" key="3">
    <source>
        <dbReference type="Proteomes" id="UP000317650"/>
    </source>
</evidence>
<name>A0A4S8JQV4_MUSBA</name>
<keyword evidence="1" id="KW-1133">Transmembrane helix</keyword>
<sequence length="341" mass="37439">MPNIDGNHCVQEDSVIIIHVDDRRKFIDQENRGTESDVDVTDGVPAEEGFALAQLLKRLLEQLQPGPRLVGRQDGLAGISPDPVDVLHDDHRLADGLVVVEEDGDLLVHRVGSQKQLALLPELLLQELVLHPLQNLVVDVDGPEAVEGALVGVGRQDGVAGISPGPVDVLHDDHRLADGLVVVEEDGDLLVHRVGSQKQLALLPELLRQELVLHPLQGSAGKMARPAPGQASSTYSTMIIDSQMGLPWWRRTGIFLYTGLDLRSSSLFSPDFSCRNSYSTPFRFRATLGRSTNGLGHAPISLTSPAAAAIAFFFFFFFFFFSLLRYERQQRLGFVPIYNKG</sequence>
<dbReference type="Proteomes" id="UP000317650">
    <property type="component" value="Chromosome 1"/>
</dbReference>